<name>A0A927LXP3_9ACTN</name>
<dbReference type="RefSeq" id="WP_192764807.1">
    <property type="nucleotide sequence ID" value="NZ_JADBEB010000001.1"/>
</dbReference>
<evidence type="ECO:0000256" key="1">
    <source>
        <dbReference type="SAM" id="SignalP"/>
    </source>
</evidence>
<sequence>MTAMIRAAAITATGAAGKNSNMRKILRALVIVPLVAGALAVAQPAQADPGYTTTPPQGCYLGHYVHQGFTYASQTYCTRMGGLHRAVARCSDGRVVYGYVEEMDYFLMSRAECRTGVGWDGGPPIPAVEIWGEFWSDY</sequence>
<keyword evidence="3" id="KW-1185">Reference proteome</keyword>
<evidence type="ECO:0000313" key="2">
    <source>
        <dbReference type="EMBL" id="MBE1484443.1"/>
    </source>
</evidence>
<dbReference type="EMBL" id="JADBEB010000001">
    <property type="protein sequence ID" value="MBE1484443.1"/>
    <property type="molecule type" value="Genomic_DNA"/>
</dbReference>
<accession>A0A927LXP3</accession>
<proteinExistence type="predicted"/>
<evidence type="ECO:0000313" key="3">
    <source>
        <dbReference type="Proteomes" id="UP000649753"/>
    </source>
</evidence>
<evidence type="ECO:0008006" key="4">
    <source>
        <dbReference type="Google" id="ProtNLM"/>
    </source>
</evidence>
<comment type="caution">
    <text evidence="2">The sequence shown here is derived from an EMBL/GenBank/DDBJ whole genome shotgun (WGS) entry which is preliminary data.</text>
</comment>
<protein>
    <recommendedName>
        <fullName evidence="4">Secreted protein</fullName>
    </recommendedName>
</protein>
<feature type="chain" id="PRO_5037688073" description="Secreted protein" evidence="1">
    <location>
        <begin position="48"/>
        <end position="138"/>
    </location>
</feature>
<feature type="signal peptide" evidence="1">
    <location>
        <begin position="1"/>
        <end position="47"/>
    </location>
</feature>
<dbReference type="AlphaFoldDB" id="A0A927LXP3"/>
<organism evidence="2 3">
    <name type="scientific">Plantactinospora soyae</name>
    <dbReference type="NCBI Taxonomy" id="1544732"/>
    <lineage>
        <taxon>Bacteria</taxon>
        <taxon>Bacillati</taxon>
        <taxon>Actinomycetota</taxon>
        <taxon>Actinomycetes</taxon>
        <taxon>Micromonosporales</taxon>
        <taxon>Micromonosporaceae</taxon>
        <taxon>Plantactinospora</taxon>
    </lineage>
</organism>
<keyword evidence="1" id="KW-0732">Signal</keyword>
<dbReference type="Proteomes" id="UP000649753">
    <property type="component" value="Unassembled WGS sequence"/>
</dbReference>
<reference evidence="2" key="1">
    <citation type="submission" date="2020-10" db="EMBL/GenBank/DDBJ databases">
        <title>Sequencing the genomes of 1000 actinobacteria strains.</title>
        <authorList>
            <person name="Klenk H.-P."/>
        </authorList>
    </citation>
    <scope>NUCLEOTIDE SEQUENCE</scope>
    <source>
        <strain evidence="2">DSM 46832</strain>
    </source>
</reference>
<gene>
    <name evidence="2" type="ORF">H4W31_000081</name>
</gene>